<dbReference type="GO" id="GO:0003677">
    <property type="term" value="F:DNA binding"/>
    <property type="evidence" value="ECO:0007669"/>
    <property type="project" value="UniProtKB-KW"/>
</dbReference>
<dbReference type="Proteomes" id="UP000255367">
    <property type="component" value="Unassembled WGS sequence"/>
</dbReference>
<evidence type="ECO:0000256" key="4">
    <source>
        <dbReference type="ARBA" id="ARBA00023125"/>
    </source>
</evidence>
<dbReference type="SUPFAM" id="SSF88946">
    <property type="entry name" value="Sigma2 domain of RNA polymerase sigma factors"/>
    <property type="match status" value="1"/>
</dbReference>
<dbReference type="InterPro" id="IPR007630">
    <property type="entry name" value="RNA_pol_sigma70_r4"/>
</dbReference>
<gene>
    <name evidence="8" type="primary">sigE</name>
    <name evidence="8" type="ORF">NCTC12020_00878</name>
</gene>
<feature type="domain" description="RNA polymerase sigma-70 region 4" evidence="7">
    <location>
        <begin position="150"/>
        <end position="198"/>
    </location>
</feature>
<sequence>MFSSYLVELEKIKLLSPEEELALWQSYREQDDETARTALIEHYQPLVFREAMTYRQMVGDVMDCVQEGTVGLIEAVERFDYTKGVAFSLYAVHRVRGRILDYLRKEGKGGTVLSAPNEEDEYWWEQLPDEGPSIEMAVESKAFQQVVVDALERLPGKERHVMEQVYLADRTIASVAGELSTSNSYIHRLHRQGIKRLRGMLSRTRKIWNE</sequence>
<keyword evidence="2" id="KW-0805">Transcription regulation</keyword>
<dbReference type="NCBIfam" id="TIGR02937">
    <property type="entry name" value="sigma70-ECF"/>
    <property type="match status" value="1"/>
</dbReference>
<dbReference type="InterPro" id="IPR007627">
    <property type="entry name" value="RNA_pol_sigma70_r2"/>
</dbReference>
<evidence type="ECO:0000256" key="2">
    <source>
        <dbReference type="ARBA" id="ARBA00023015"/>
    </source>
</evidence>
<proteinExistence type="inferred from homology"/>
<dbReference type="InterPro" id="IPR050813">
    <property type="entry name" value="Sigma-70_Factor"/>
</dbReference>
<reference evidence="8 9" key="1">
    <citation type="submission" date="2018-06" db="EMBL/GenBank/DDBJ databases">
        <authorList>
            <consortium name="Pathogen Informatics"/>
            <person name="Doyle S."/>
        </authorList>
    </citation>
    <scope>NUCLEOTIDE SEQUENCE [LARGE SCALE GENOMIC DNA]</scope>
    <source>
        <strain evidence="8 9">NCTC12020</strain>
    </source>
</reference>
<evidence type="ECO:0000313" key="8">
    <source>
        <dbReference type="EMBL" id="SUP42506.1"/>
    </source>
</evidence>
<name>A0A380NLC1_9FIRM</name>
<evidence type="ECO:0000313" key="9">
    <source>
        <dbReference type="Proteomes" id="UP000255367"/>
    </source>
</evidence>
<protein>
    <submittedName>
        <fullName evidence="8">Stage II sporulation protein GB</fullName>
    </submittedName>
</protein>
<dbReference type="AlphaFoldDB" id="A0A380NLC1"/>
<dbReference type="PANTHER" id="PTHR30376">
    <property type="entry name" value="SIGMA FACTOR RPOH HEAT SHOCK RELATED"/>
    <property type="match status" value="1"/>
</dbReference>
<dbReference type="GO" id="GO:0016987">
    <property type="term" value="F:sigma factor activity"/>
    <property type="evidence" value="ECO:0007669"/>
    <property type="project" value="UniProtKB-KW"/>
</dbReference>
<evidence type="ECO:0000256" key="3">
    <source>
        <dbReference type="ARBA" id="ARBA00023082"/>
    </source>
</evidence>
<evidence type="ECO:0000259" key="6">
    <source>
        <dbReference type="Pfam" id="PF04542"/>
    </source>
</evidence>
<dbReference type="RefSeq" id="WP_115310088.1">
    <property type="nucleotide sequence ID" value="NZ_UHIO01000001.1"/>
</dbReference>
<evidence type="ECO:0000259" key="7">
    <source>
        <dbReference type="Pfam" id="PF04545"/>
    </source>
</evidence>
<accession>A0A380NLC1</accession>
<dbReference type="OrthoDB" id="2111981at2"/>
<dbReference type="PIRSF" id="PIRSF000770">
    <property type="entry name" value="RNA_pol_sigma-SigE/K"/>
    <property type="match status" value="1"/>
</dbReference>
<dbReference type="Gene3D" id="1.20.140.160">
    <property type="match status" value="1"/>
</dbReference>
<dbReference type="InterPro" id="IPR000943">
    <property type="entry name" value="RNA_pol_sigma70"/>
</dbReference>
<keyword evidence="9" id="KW-1185">Reference proteome</keyword>
<keyword evidence="4" id="KW-0238">DNA-binding</keyword>
<dbReference type="Pfam" id="PF04542">
    <property type="entry name" value="Sigma70_r2"/>
    <property type="match status" value="1"/>
</dbReference>
<dbReference type="PRINTS" id="PR00046">
    <property type="entry name" value="SIGMA70FCT"/>
</dbReference>
<keyword evidence="3" id="KW-0731">Sigma factor</keyword>
<feature type="domain" description="RNA polymerase sigma-70 region 2" evidence="6">
    <location>
        <begin position="39"/>
        <end position="107"/>
    </location>
</feature>
<dbReference type="GO" id="GO:0006352">
    <property type="term" value="P:DNA-templated transcription initiation"/>
    <property type="evidence" value="ECO:0007669"/>
    <property type="project" value="InterPro"/>
</dbReference>
<dbReference type="Gene3D" id="1.20.120.1810">
    <property type="match status" value="1"/>
</dbReference>
<keyword evidence="5" id="KW-0804">Transcription</keyword>
<comment type="similarity">
    <text evidence="1">Belongs to the sigma-70 factor family.</text>
</comment>
<dbReference type="InterPro" id="IPR013324">
    <property type="entry name" value="RNA_pol_sigma_r3/r4-like"/>
</dbReference>
<dbReference type="InterPro" id="IPR014284">
    <property type="entry name" value="RNA_pol_sigma-70_dom"/>
</dbReference>
<dbReference type="Pfam" id="PF04545">
    <property type="entry name" value="Sigma70_r4"/>
    <property type="match status" value="1"/>
</dbReference>
<evidence type="ECO:0000256" key="1">
    <source>
        <dbReference type="ARBA" id="ARBA00007788"/>
    </source>
</evidence>
<dbReference type="PANTHER" id="PTHR30376:SF3">
    <property type="entry name" value="RNA POLYMERASE SIGMA FACTOR RPOH"/>
    <property type="match status" value="1"/>
</dbReference>
<dbReference type="InterPro" id="IPR013325">
    <property type="entry name" value="RNA_pol_sigma_r2"/>
</dbReference>
<evidence type="ECO:0000256" key="5">
    <source>
        <dbReference type="ARBA" id="ARBA00023163"/>
    </source>
</evidence>
<dbReference type="SUPFAM" id="SSF88659">
    <property type="entry name" value="Sigma3 and sigma4 domains of RNA polymerase sigma factors"/>
    <property type="match status" value="1"/>
</dbReference>
<organism evidence="8 9">
    <name type="scientific">Veillonella criceti</name>
    <dbReference type="NCBI Taxonomy" id="103891"/>
    <lineage>
        <taxon>Bacteria</taxon>
        <taxon>Bacillati</taxon>
        <taxon>Bacillota</taxon>
        <taxon>Negativicutes</taxon>
        <taxon>Veillonellales</taxon>
        <taxon>Veillonellaceae</taxon>
        <taxon>Veillonella</taxon>
    </lineage>
</organism>
<dbReference type="EMBL" id="UHIO01000001">
    <property type="protein sequence ID" value="SUP42506.1"/>
    <property type="molecule type" value="Genomic_DNA"/>
</dbReference>